<protein>
    <submittedName>
        <fullName evidence="5">Proline iminopeptidase</fullName>
    </submittedName>
</protein>
<dbReference type="RefSeq" id="WP_073060466.1">
    <property type="nucleotide sequence ID" value="NZ_FQWT01000001.1"/>
</dbReference>
<dbReference type="GO" id="GO:0008233">
    <property type="term" value="F:peptidase activity"/>
    <property type="evidence" value="ECO:0007669"/>
    <property type="project" value="InterPro"/>
</dbReference>
<feature type="signal peptide" evidence="3">
    <location>
        <begin position="1"/>
        <end position="19"/>
    </location>
</feature>
<dbReference type="InterPro" id="IPR050266">
    <property type="entry name" value="AB_hydrolase_sf"/>
</dbReference>
<dbReference type="Pfam" id="PF00561">
    <property type="entry name" value="Abhydrolase_1"/>
    <property type="match status" value="1"/>
</dbReference>
<evidence type="ECO:0000313" key="6">
    <source>
        <dbReference type="Proteomes" id="UP000184047"/>
    </source>
</evidence>
<dbReference type="InterPro" id="IPR002410">
    <property type="entry name" value="Peptidase_S33"/>
</dbReference>
<proteinExistence type="inferred from homology"/>
<dbReference type="Proteomes" id="UP000184047">
    <property type="component" value="Unassembled WGS sequence"/>
</dbReference>
<evidence type="ECO:0000259" key="4">
    <source>
        <dbReference type="Pfam" id="PF00561"/>
    </source>
</evidence>
<dbReference type="AlphaFoldDB" id="A0A1M5L481"/>
<feature type="chain" id="PRO_5012748047" evidence="3">
    <location>
        <begin position="20"/>
        <end position="305"/>
    </location>
</feature>
<evidence type="ECO:0000313" key="5">
    <source>
        <dbReference type="EMBL" id="SHG59914.1"/>
    </source>
</evidence>
<dbReference type="InterPro" id="IPR029058">
    <property type="entry name" value="AB_hydrolase_fold"/>
</dbReference>
<accession>A0A1M5L481</accession>
<dbReference type="STRING" id="421058.SAMN05421866_0953"/>
<keyword evidence="6" id="KW-1185">Reference proteome</keyword>
<reference evidence="6" key="1">
    <citation type="submission" date="2016-11" db="EMBL/GenBank/DDBJ databases">
        <authorList>
            <person name="Varghese N."/>
            <person name="Submissions S."/>
        </authorList>
    </citation>
    <scope>NUCLEOTIDE SEQUENCE [LARGE SCALE GENOMIC DNA]</scope>
    <source>
        <strain evidence="6">DSM 19055</strain>
    </source>
</reference>
<comment type="similarity">
    <text evidence="1">Belongs to the peptidase S33 family.</text>
</comment>
<dbReference type="GO" id="GO:0016020">
    <property type="term" value="C:membrane"/>
    <property type="evidence" value="ECO:0007669"/>
    <property type="project" value="TreeGrafter"/>
</dbReference>
<feature type="domain" description="AB hydrolase-1" evidence="4">
    <location>
        <begin position="32"/>
        <end position="289"/>
    </location>
</feature>
<evidence type="ECO:0000256" key="3">
    <source>
        <dbReference type="SAM" id="SignalP"/>
    </source>
</evidence>
<dbReference type="EMBL" id="FQWT01000001">
    <property type="protein sequence ID" value="SHG59914.1"/>
    <property type="molecule type" value="Genomic_DNA"/>
</dbReference>
<keyword evidence="2" id="KW-0378">Hydrolase</keyword>
<dbReference type="PANTHER" id="PTHR43798">
    <property type="entry name" value="MONOACYLGLYCEROL LIPASE"/>
    <property type="match status" value="1"/>
</dbReference>
<dbReference type="GO" id="GO:0006508">
    <property type="term" value="P:proteolysis"/>
    <property type="evidence" value="ECO:0007669"/>
    <property type="project" value="InterPro"/>
</dbReference>
<dbReference type="PANTHER" id="PTHR43798:SF33">
    <property type="entry name" value="HYDROLASE, PUTATIVE (AFU_ORTHOLOGUE AFUA_2G14860)-RELATED"/>
    <property type="match status" value="1"/>
</dbReference>
<dbReference type="PRINTS" id="PR00111">
    <property type="entry name" value="ABHYDROLASE"/>
</dbReference>
<evidence type="ECO:0000256" key="2">
    <source>
        <dbReference type="ARBA" id="ARBA00022801"/>
    </source>
</evidence>
<name>A0A1M5L481_9FLAO</name>
<dbReference type="PRINTS" id="PR00793">
    <property type="entry name" value="PROAMNOPTASE"/>
</dbReference>
<dbReference type="SUPFAM" id="SSF53474">
    <property type="entry name" value="alpha/beta-Hydrolases"/>
    <property type="match status" value="1"/>
</dbReference>
<organism evidence="5 6">
    <name type="scientific">Chryseobacterium oranimense</name>
    <dbReference type="NCBI Taxonomy" id="421058"/>
    <lineage>
        <taxon>Bacteria</taxon>
        <taxon>Pseudomonadati</taxon>
        <taxon>Bacteroidota</taxon>
        <taxon>Flavobacteriia</taxon>
        <taxon>Flavobacteriales</taxon>
        <taxon>Weeksellaceae</taxon>
        <taxon>Chryseobacterium group</taxon>
        <taxon>Chryseobacterium</taxon>
    </lineage>
</organism>
<evidence type="ECO:0000256" key="1">
    <source>
        <dbReference type="ARBA" id="ARBA00010088"/>
    </source>
</evidence>
<sequence>MKFFSFLLALIFVSFNAQTIYSKAYGNPKDIPIIFIHGGPSGNATLFEGTTARKLADKGFYVIVYDRRGEGRSKDKNASMTFTESFEDLNGIYKMYGIDKANIVAHSFGGIIGTLFTKKFPDKVSSLTLVGALFSQQETYDHILKQAKEKFKNDSSKMAEISEIEHLSKNSADYRKRCYNLASDMKLFSMPSPTPESQKLRTEYESGEFYAANFRNPESPLKFYKNESQNNLDNTAVLKEIKKTGIPIFAVYGKNDGIFSEKQLNDIKNIAGKDHFKLIDNCSHYLFVDQQEEFLQFISLLSNKV</sequence>
<dbReference type="OrthoDB" id="9780932at2"/>
<dbReference type="InterPro" id="IPR000073">
    <property type="entry name" value="AB_hydrolase_1"/>
</dbReference>
<dbReference type="eggNOG" id="COG2267">
    <property type="taxonomic scope" value="Bacteria"/>
</dbReference>
<keyword evidence="3" id="KW-0732">Signal</keyword>
<gene>
    <name evidence="5" type="ORF">SAMN05421866_0953</name>
</gene>
<dbReference type="Gene3D" id="3.40.50.1820">
    <property type="entry name" value="alpha/beta hydrolase"/>
    <property type="match status" value="1"/>
</dbReference>